<sequence length="79" mass="7826">MCWQSLIRQMLAGAHGEVLRPRRFCERAPGALSPASGYAAYAPMRSGSAGGGEGEGVGSGRGGGAPALGAKAPPGCALR</sequence>
<feature type="compositionally biased region" description="Low complexity" evidence="1">
    <location>
        <begin position="67"/>
        <end position="79"/>
    </location>
</feature>
<reference evidence="2" key="1">
    <citation type="submission" date="2023-04" db="EMBL/GenBank/DDBJ databases">
        <authorList>
            <consortium name="ELIXIR-Norway"/>
        </authorList>
    </citation>
    <scope>NUCLEOTIDE SEQUENCE [LARGE SCALE GENOMIC DNA]</scope>
</reference>
<name>A0ABN8Z1T5_RANTA</name>
<dbReference type="EMBL" id="OX459962">
    <property type="protein sequence ID" value="CAI9166767.1"/>
    <property type="molecule type" value="Genomic_DNA"/>
</dbReference>
<gene>
    <name evidence="2" type="ORF">MRATA1EN1_LOCUS15729</name>
</gene>
<proteinExistence type="predicted"/>
<accession>A0ABN8Z1T5</accession>
<keyword evidence="3" id="KW-1185">Reference proteome</keyword>
<evidence type="ECO:0000313" key="2">
    <source>
        <dbReference type="EMBL" id="CAI9166767.1"/>
    </source>
</evidence>
<dbReference type="Proteomes" id="UP001176941">
    <property type="component" value="Chromosome 26"/>
</dbReference>
<evidence type="ECO:0000256" key="1">
    <source>
        <dbReference type="SAM" id="MobiDB-lite"/>
    </source>
</evidence>
<evidence type="ECO:0000313" key="3">
    <source>
        <dbReference type="Proteomes" id="UP001176941"/>
    </source>
</evidence>
<feature type="compositionally biased region" description="Gly residues" evidence="1">
    <location>
        <begin position="48"/>
        <end position="66"/>
    </location>
</feature>
<organism evidence="2 3">
    <name type="scientific">Rangifer tarandus platyrhynchus</name>
    <name type="common">Svalbard reindeer</name>
    <dbReference type="NCBI Taxonomy" id="3082113"/>
    <lineage>
        <taxon>Eukaryota</taxon>
        <taxon>Metazoa</taxon>
        <taxon>Chordata</taxon>
        <taxon>Craniata</taxon>
        <taxon>Vertebrata</taxon>
        <taxon>Euteleostomi</taxon>
        <taxon>Mammalia</taxon>
        <taxon>Eutheria</taxon>
        <taxon>Laurasiatheria</taxon>
        <taxon>Artiodactyla</taxon>
        <taxon>Ruminantia</taxon>
        <taxon>Pecora</taxon>
        <taxon>Cervidae</taxon>
        <taxon>Odocoileinae</taxon>
        <taxon>Rangifer</taxon>
    </lineage>
</organism>
<feature type="region of interest" description="Disordered" evidence="1">
    <location>
        <begin position="47"/>
        <end position="79"/>
    </location>
</feature>
<protein>
    <submittedName>
        <fullName evidence="2">Uncharacterized protein</fullName>
    </submittedName>
</protein>